<evidence type="ECO:0000256" key="1">
    <source>
        <dbReference type="ARBA" id="ARBA00009856"/>
    </source>
</evidence>
<name>A0AAW0IBQ2_MYOGA</name>
<feature type="domain" description="SRR1-like" evidence="3">
    <location>
        <begin position="132"/>
        <end position="290"/>
    </location>
</feature>
<dbReference type="EMBL" id="JBBHLL010000165">
    <property type="protein sequence ID" value="KAK7811767.1"/>
    <property type="molecule type" value="Genomic_DNA"/>
</dbReference>
<dbReference type="Proteomes" id="UP001488838">
    <property type="component" value="Unassembled WGS sequence"/>
</dbReference>
<dbReference type="GO" id="GO:0005634">
    <property type="term" value="C:nucleus"/>
    <property type="evidence" value="ECO:0007669"/>
    <property type="project" value="TreeGrafter"/>
</dbReference>
<feature type="compositionally biased region" description="Basic residues" evidence="2">
    <location>
        <begin position="15"/>
        <end position="26"/>
    </location>
</feature>
<evidence type="ECO:0000256" key="2">
    <source>
        <dbReference type="SAM" id="MobiDB-lite"/>
    </source>
</evidence>
<evidence type="ECO:0000313" key="4">
    <source>
        <dbReference type="EMBL" id="KAK7811767.1"/>
    </source>
</evidence>
<proteinExistence type="inferred from homology"/>
<dbReference type="PANTHER" id="PTHR28626:SF3">
    <property type="entry name" value="SRR1-LIKE PROTEIN"/>
    <property type="match status" value="1"/>
</dbReference>
<reference evidence="4 5" key="1">
    <citation type="journal article" date="2023" name="bioRxiv">
        <title>Conserved and derived expression patterns and positive selection on dental genes reveal complex evolutionary context of ever-growing rodent molars.</title>
        <authorList>
            <person name="Calamari Z.T."/>
            <person name="Song A."/>
            <person name="Cohen E."/>
            <person name="Akter M."/>
            <person name="Roy R.D."/>
            <person name="Hallikas O."/>
            <person name="Christensen M.M."/>
            <person name="Li P."/>
            <person name="Marangoni P."/>
            <person name="Jernvall J."/>
            <person name="Klein O.D."/>
        </authorList>
    </citation>
    <scope>NUCLEOTIDE SEQUENCE [LARGE SCALE GENOMIC DNA]</scope>
    <source>
        <strain evidence="4">V071</strain>
    </source>
</reference>
<evidence type="ECO:0000313" key="5">
    <source>
        <dbReference type="Proteomes" id="UP001488838"/>
    </source>
</evidence>
<keyword evidence="5" id="KW-1185">Reference proteome</keyword>
<sequence length="331" mass="37297">MAATVAAPEPWRAVAPRKKRSAGRRPRRDEGRVRGPQTEPEPEPEPDGEAVLRRLREAEEDLQISDFCSSALDLCCPCSDHIWGNDLSETITQCLRKQLEQLQGLTEALQILKLSSSPGGSGEPPVTSPFPVTCVCYGLGNFASCATARSQLAFMLLFLEKCQIPRGHCWVYDPLFSRTEVSVLTALGVTVLSENEEGKRSVQGRPTVFYMPHCGTALYNNLLWSNWSVDALSRVLIIGNSFRGLKERLLTRILQKNYPYIAKILKSLEEFPLPQTPRYMDTFNDTSVHWFPLLKLEGLPRDLWASREEPDYQDCEDLEIIRKQTDSAQPV</sequence>
<dbReference type="AlphaFoldDB" id="A0AAW0IBQ2"/>
<comment type="similarity">
    <text evidence="1">Belongs to the SRR1 family.</text>
</comment>
<protein>
    <recommendedName>
        <fullName evidence="3">SRR1-like domain-containing protein</fullName>
    </recommendedName>
</protein>
<dbReference type="Pfam" id="PF07985">
    <property type="entry name" value="SRR1"/>
    <property type="match status" value="1"/>
</dbReference>
<dbReference type="InterPro" id="IPR012942">
    <property type="entry name" value="SRR1-like"/>
</dbReference>
<dbReference type="PANTHER" id="PTHR28626">
    <property type="entry name" value="SRR1-LIKE PROTEIN"/>
    <property type="match status" value="1"/>
</dbReference>
<gene>
    <name evidence="4" type="ORF">U0070_016839</name>
</gene>
<feature type="region of interest" description="Disordered" evidence="2">
    <location>
        <begin position="1"/>
        <end position="49"/>
    </location>
</feature>
<accession>A0AAW0IBQ2</accession>
<comment type="caution">
    <text evidence="4">The sequence shown here is derived from an EMBL/GenBank/DDBJ whole genome shotgun (WGS) entry which is preliminary data.</text>
</comment>
<evidence type="ECO:0000259" key="3">
    <source>
        <dbReference type="Pfam" id="PF07985"/>
    </source>
</evidence>
<dbReference type="InterPro" id="IPR040044">
    <property type="entry name" value="SRR1L"/>
</dbReference>
<organism evidence="4 5">
    <name type="scientific">Myodes glareolus</name>
    <name type="common">Bank vole</name>
    <name type="synonym">Clethrionomys glareolus</name>
    <dbReference type="NCBI Taxonomy" id="447135"/>
    <lineage>
        <taxon>Eukaryota</taxon>
        <taxon>Metazoa</taxon>
        <taxon>Chordata</taxon>
        <taxon>Craniata</taxon>
        <taxon>Vertebrata</taxon>
        <taxon>Euteleostomi</taxon>
        <taxon>Mammalia</taxon>
        <taxon>Eutheria</taxon>
        <taxon>Euarchontoglires</taxon>
        <taxon>Glires</taxon>
        <taxon>Rodentia</taxon>
        <taxon>Myomorpha</taxon>
        <taxon>Muroidea</taxon>
        <taxon>Cricetidae</taxon>
        <taxon>Arvicolinae</taxon>
        <taxon>Myodes</taxon>
    </lineage>
</organism>
<dbReference type="GO" id="GO:0005737">
    <property type="term" value="C:cytoplasm"/>
    <property type="evidence" value="ECO:0007669"/>
    <property type="project" value="TreeGrafter"/>
</dbReference>